<evidence type="ECO:0000313" key="2">
    <source>
        <dbReference type="EMBL" id="RCN43949.1"/>
    </source>
</evidence>
<dbReference type="AlphaFoldDB" id="A0A368GL25"/>
<evidence type="ECO:0000256" key="1">
    <source>
        <dbReference type="SAM" id="MobiDB-lite"/>
    </source>
</evidence>
<evidence type="ECO:0000313" key="3">
    <source>
        <dbReference type="Proteomes" id="UP000252519"/>
    </source>
</evidence>
<protein>
    <submittedName>
        <fullName evidence="2">Uncharacterized protein</fullName>
    </submittedName>
</protein>
<comment type="caution">
    <text evidence="2">The sequence shown here is derived from an EMBL/GenBank/DDBJ whole genome shotgun (WGS) entry which is preliminary data.</text>
</comment>
<keyword evidence="3" id="KW-1185">Reference proteome</keyword>
<dbReference type="EMBL" id="JOJR01000142">
    <property type="protein sequence ID" value="RCN43949.1"/>
    <property type="molecule type" value="Genomic_DNA"/>
</dbReference>
<gene>
    <name evidence="2" type="ORF">ANCCAN_10064</name>
</gene>
<organism evidence="2 3">
    <name type="scientific">Ancylostoma caninum</name>
    <name type="common">Dog hookworm</name>
    <dbReference type="NCBI Taxonomy" id="29170"/>
    <lineage>
        <taxon>Eukaryota</taxon>
        <taxon>Metazoa</taxon>
        <taxon>Ecdysozoa</taxon>
        <taxon>Nematoda</taxon>
        <taxon>Chromadorea</taxon>
        <taxon>Rhabditida</taxon>
        <taxon>Rhabditina</taxon>
        <taxon>Rhabditomorpha</taxon>
        <taxon>Strongyloidea</taxon>
        <taxon>Ancylostomatidae</taxon>
        <taxon>Ancylostomatinae</taxon>
        <taxon>Ancylostoma</taxon>
    </lineage>
</organism>
<dbReference type="Proteomes" id="UP000252519">
    <property type="component" value="Unassembled WGS sequence"/>
</dbReference>
<proteinExistence type="predicted"/>
<reference evidence="2 3" key="1">
    <citation type="submission" date="2014-10" db="EMBL/GenBank/DDBJ databases">
        <title>Draft genome of the hookworm Ancylostoma caninum.</title>
        <authorList>
            <person name="Mitreva M."/>
        </authorList>
    </citation>
    <scope>NUCLEOTIDE SEQUENCE [LARGE SCALE GENOMIC DNA]</scope>
    <source>
        <strain evidence="2 3">Baltimore</strain>
    </source>
</reference>
<feature type="region of interest" description="Disordered" evidence="1">
    <location>
        <begin position="1"/>
        <end position="88"/>
    </location>
</feature>
<sequence length="88" mass="9640">NSNKSHSREKLPPINRSHDAVVKDKKGGSGTNALSHSHTNKMLKTKTGPLPMTPALQRQVKPSKPVPKMQGKKPSSAEKFSWKAKQDS</sequence>
<feature type="non-terminal residue" evidence="2">
    <location>
        <position position="1"/>
    </location>
</feature>
<feature type="compositionally biased region" description="Basic and acidic residues" evidence="1">
    <location>
        <begin position="1"/>
        <end position="27"/>
    </location>
</feature>
<name>A0A368GL25_ANCCA</name>
<accession>A0A368GL25</accession>